<gene>
    <name evidence="2" type="ORF">F8388_002317</name>
</gene>
<evidence type="ECO:0000313" key="2">
    <source>
        <dbReference type="EMBL" id="KAF4357112.1"/>
    </source>
</evidence>
<dbReference type="Proteomes" id="UP000525078">
    <property type="component" value="Unassembled WGS sequence"/>
</dbReference>
<feature type="compositionally biased region" description="Polar residues" evidence="1">
    <location>
        <begin position="1"/>
        <end position="14"/>
    </location>
</feature>
<proteinExistence type="predicted"/>
<evidence type="ECO:0000313" key="3">
    <source>
        <dbReference type="Proteomes" id="UP000525078"/>
    </source>
</evidence>
<protein>
    <submittedName>
        <fullName evidence="2">Uncharacterized protein</fullName>
    </submittedName>
</protein>
<comment type="caution">
    <text evidence="2">The sequence shown here is derived from an EMBL/GenBank/DDBJ whole genome shotgun (WGS) entry which is preliminary data.</text>
</comment>
<organism evidence="2 3">
    <name type="scientific">Cannabis sativa</name>
    <name type="common">Hemp</name>
    <name type="synonym">Marijuana</name>
    <dbReference type="NCBI Taxonomy" id="3483"/>
    <lineage>
        <taxon>Eukaryota</taxon>
        <taxon>Viridiplantae</taxon>
        <taxon>Streptophyta</taxon>
        <taxon>Embryophyta</taxon>
        <taxon>Tracheophyta</taxon>
        <taxon>Spermatophyta</taxon>
        <taxon>Magnoliopsida</taxon>
        <taxon>eudicotyledons</taxon>
        <taxon>Gunneridae</taxon>
        <taxon>Pentapetalae</taxon>
        <taxon>rosids</taxon>
        <taxon>fabids</taxon>
        <taxon>Rosales</taxon>
        <taxon>Cannabaceae</taxon>
        <taxon>Cannabis</taxon>
    </lineage>
</organism>
<dbReference type="AlphaFoldDB" id="A0A7J6EFD1"/>
<evidence type="ECO:0000256" key="1">
    <source>
        <dbReference type="SAM" id="MobiDB-lite"/>
    </source>
</evidence>
<feature type="region of interest" description="Disordered" evidence="1">
    <location>
        <begin position="1"/>
        <end position="28"/>
    </location>
</feature>
<name>A0A7J6EFD1_CANSA</name>
<sequence length="94" mass="10636">MSQKPANGRVTQDFQLGRPTPPYQTSIRDPATVSELPISRDLHRHVVQTVATAQLVEPSLEKTKRFRLEVGASPDEYDMATLSHLHQPLKIRHI</sequence>
<dbReference type="EMBL" id="JAATIP010000241">
    <property type="protein sequence ID" value="KAF4357112.1"/>
    <property type="molecule type" value="Genomic_DNA"/>
</dbReference>
<reference evidence="2 3" key="1">
    <citation type="journal article" date="2020" name="bioRxiv">
        <title>Sequence and annotation of 42 cannabis genomes reveals extensive copy number variation in cannabinoid synthesis and pathogen resistance genes.</title>
        <authorList>
            <person name="Mckernan K.J."/>
            <person name="Helbert Y."/>
            <person name="Kane L.T."/>
            <person name="Ebling H."/>
            <person name="Zhang L."/>
            <person name="Liu B."/>
            <person name="Eaton Z."/>
            <person name="Mclaughlin S."/>
            <person name="Kingan S."/>
            <person name="Baybayan P."/>
            <person name="Concepcion G."/>
            <person name="Jordan M."/>
            <person name="Riva A."/>
            <person name="Barbazuk W."/>
            <person name="Harkins T."/>
        </authorList>
    </citation>
    <scope>NUCLEOTIDE SEQUENCE [LARGE SCALE GENOMIC DNA]</scope>
    <source>
        <strain evidence="3">cv. Jamaican Lion 4</strain>
        <tissue evidence="2">Leaf</tissue>
    </source>
</reference>
<accession>A0A7J6EFD1</accession>